<feature type="compositionally biased region" description="Basic and acidic residues" evidence="1">
    <location>
        <begin position="70"/>
        <end position="101"/>
    </location>
</feature>
<keyword evidence="3" id="KW-1185">Reference proteome</keyword>
<feature type="region of interest" description="Disordered" evidence="1">
    <location>
        <begin position="229"/>
        <end position="302"/>
    </location>
</feature>
<feature type="compositionally biased region" description="Basic and acidic residues" evidence="1">
    <location>
        <begin position="159"/>
        <end position="170"/>
    </location>
</feature>
<evidence type="ECO:0000313" key="2">
    <source>
        <dbReference type="EMBL" id="PMD52605.1"/>
    </source>
</evidence>
<organism evidence="2 3">
    <name type="scientific">Hyaloscypha bicolor E</name>
    <dbReference type="NCBI Taxonomy" id="1095630"/>
    <lineage>
        <taxon>Eukaryota</taxon>
        <taxon>Fungi</taxon>
        <taxon>Dikarya</taxon>
        <taxon>Ascomycota</taxon>
        <taxon>Pezizomycotina</taxon>
        <taxon>Leotiomycetes</taxon>
        <taxon>Helotiales</taxon>
        <taxon>Hyaloscyphaceae</taxon>
        <taxon>Hyaloscypha</taxon>
        <taxon>Hyaloscypha bicolor</taxon>
    </lineage>
</organism>
<dbReference type="OrthoDB" id="3550410at2759"/>
<name>A0A2J6SP98_9HELO</name>
<accession>A0A2J6SP98</accession>
<dbReference type="AlphaFoldDB" id="A0A2J6SP98"/>
<dbReference type="InParanoid" id="A0A2J6SP98"/>
<dbReference type="GeneID" id="36595515"/>
<sequence>MTETLPLFDLLGSYIEIDGWIIVDINPETGSIHQNEDYELSAESFLAQLSRMQMPPSLQMPIPSTVGEVEHESETRTTNHEGVRDAKGGTGEDNRAKDTNHDGGLATKMNGCTTSHTHLKIGGEPTSARQRTERHCAEITSDLTTSSDIDDENQPTTKDTLEAENGRDTPDSGDFGFNDPPPKDGSGSAHTDPDFVHSSSDSASEWVLGSGMAGLSVSDSLFMVESKRAKSLSTEDGRAGEGVAKESEDVEEPAGHGKAIGDGIKVPKDDEVVTGTLEDEGEESQKNDEIASRGQRRKERRNVSLAASATAVMLAAIWLMERKYDLS</sequence>
<reference evidence="2 3" key="1">
    <citation type="submission" date="2016-04" db="EMBL/GenBank/DDBJ databases">
        <title>A degradative enzymes factory behind the ericoid mycorrhizal symbiosis.</title>
        <authorList>
            <consortium name="DOE Joint Genome Institute"/>
            <person name="Martino E."/>
            <person name="Morin E."/>
            <person name="Grelet G."/>
            <person name="Kuo A."/>
            <person name="Kohler A."/>
            <person name="Daghino S."/>
            <person name="Barry K."/>
            <person name="Choi C."/>
            <person name="Cichocki N."/>
            <person name="Clum A."/>
            <person name="Copeland A."/>
            <person name="Hainaut M."/>
            <person name="Haridas S."/>
            <person name="Labutti K."/>
            <person name="Lindquist E."/>
            <person name="Lipzen A."/>
            <person name="Khouja H.-R."/>
            <person name="Murat C."/>
            <person name="Ohm R."/>
            <person name="Olson A."/>
            <person name="Spatafora J."/>
            <person name="Veneault-Fourrey C."/>
            <person name="Henrissat B."/>
            <person name="Grigoriev I."/>
            <person name="Martin F."/>
            <person name="Perotto S."/>
        </authorList>
    </citation>
    <scope>NUCLEOTIDE SEQUENCE [LARGE SCALE GENOMIC DNA]</scope>
    <source>
        <strain evidence="2 3">E</strain>
    </source>
</reference>
<gene>
    <name evidence="2" type="ORF">K444DRAFT_668731</name>
</gene>
<evidence type="ECO:0000313" key="3">
    <source>
        <dbReference type="Proteomes" id="UP000235371"/>
    </source>
</evidence>
<protein>
    <submittedName>
        <fullName evidence="2">Uncharacterized protein</fullName>
    </submittedName>
</protein>
<feature type="region of interest" description="Disordered" evidence="1">
    <location>
        <begin position="70"/>
        <end position="201"/>
    </location>
</feature>
<proteinExistence type="predicted"/>
<dbReference type="EMBL" id="KZ613899">
    <property type="protein sequence ID" value="PMD52605.1"/>
    <property type="molecule type" value="Genomic_DNA"/>
</dbReference>
<dbReference type="Proteomes" id="UP000235371">
    <property type="component" value="Unassembled WGS sequence"/>
</dbReference>
<feature type="compositionally biased region" description="Basic and acidic residues" evidence="1">
    <location>
        <begin position="229"/>
        <end position="247"/>
    </location>
</feature>
<evidence type="ECO:0000256" key="1">
    <source>
        <dbReference type="SAM" id="MobiDB-lite"/>
    </source>
</evidence>
<dbReference type="RefSeq" id="XP_024729509.1">
    <property type="nucleotide sequence ID" value="XM_024887439.1"/>
</dbReference>